<accession>A0ABD1JQ82</accession>
<gene>
    <name evidence="3" type="ORF">ACEWY4_015896</name>
</gene>
<dbReference type="PANTHER" id="PTHR11905">
    <property type="entry name" value="ADAM A DISINTEGRIN AND METALLOPROTEASE DOMAIN"/>
    <property type="match status" value="1"/>
</dbReference>
<feature type="domain" description="Peptidase M12B propeptide" evidence="2">
    <location>
        <begin position="53"/>
        <end position="149"/>
    </location>
</feature>
<dbReference type="InterPro" id="IPR002870">
    <property type="entry name" value="Peptidase_M12B_N"/>
</dbReference>
<protein>
    <recommendedName>
        <fullName evidence="2">Peptidase M12B propeptide domain-containing protein</fullName>
    </recommendedName>
</protein>
<evidence type="ECO:0000313" key="3">
    <source>
        <dbReference type="EMBL" id="KAL2088997.1"/>
    </source>
</evidence>
<proteinExistence type="predicted"/>
<dbReference type="PANTHER" id="PTHR11905:SF159">
    <property type="entry name" value="ADAM METALLOPROTEASE"/>
    <property type="match status" value="1"/>
</dbReference>
<dbReference type="Proteomes" id="UP001591681">
    <property type="component" value="Unassembled WGS sequence"/>
</dbReference>
<evidence type="ECO:0000259" key="2">
    <source>
        <dbReference type="Pfam" id="PF01562"/>
    </source>
</evidence>
<keyword evidence="1" id="KW-1015">Disulfide bond</keyword>
<evidence type="ECO:0000256" key="1">
    <source>
        <dbReference type="ARBA" id="ARBA00023157"/>
    </source>
</evidence>
<name>A0ABD1JQ82_9TELE</name>
<comment type="caution">
    <text evidence="3">The sequence shown here is derived from an EMBL/GenBank/DDBJ whole genome shotgun (WGS) entry which is preliminary data.</text>
</comment>
<dbReference type="EMBL" id="JBHFQA010000013">
    <property type="protein sequence ID" value="KAL2088997.1"/>
    <property type="molecule type" value="Genomic_DNA"/>
</dbReference>
<reference evidence="3 4" key="1">
    <citation type="submission" date="2024-09" db="EMBL/GenBank/DDBJ databases">
        <title>A chromosome-level genome assembly of Gray's grenadier anchovy, Coilia grayii.</title>
        <authorList>
            <person name="Fu Z."/>
        </authorList>
    </citation>
    <scope>NUCLEOTIDE SEQUENCE [LARGE SCALE GENOMIC DNA]</scope>
    <source>
        <strain evidence="3">G4</strain>
        <tissue evidence="3">Muscle</tissue>
    </source>
</reference>
<organism evidence="3 4">
    <name type="scientific">Coilia grayii</name>
    <name type="common">Gray's grenadier anchovy</name>
    <dbReference type="NCBI Taxonomy" id="363190"/>
    <lineage>
        <taxon>Eukaryota</taxon>
        <taxon>Metazoa</taxon>
        <taxon>Chordata</taxon>
        <taxon>Craniata</taxon>
        <taxon>Vertebrata</taxon>
        <taxon>Euteleostomi</taxon>
        <taxon>Actinopterygii</taxon>
        <taxon>Neopterygii</taxon>
        <taxon>Teleostei</taxon>
        <taxon>Clupei</taxon>
        <taxon>Clupeiformes</taxon>
        <taxon>Clupeoidei</taxon>
        <taxon>Engraulidae</taxon>
        <taxon>Coilinae</taxon>
        <taxon>Coilia</taxon>
    </lineage>
</organism>
<sequence length="182" mass="19573">MGPAWLSAPGLATRAAHSSAAHSHVTQNAVSANLPQGHMTPHCAAAQPGSETELVVPYELKREEVHLLQEALGRSGRRSQRSLQQHPTSLQDNLFLSLPAFGKELYLQLRRDDSFISDGFVVEEQAEDGTVRQTRVLDASRACFYTGAVLNHTDSFASLSTCGGLTGVAAEVTELDVLPLLP</sequence>
<evidence type="ECO:0000313" key="4">
    <source>
        <dbReference type="Proteomes" id="UP001591681"/>
    </source>
</evidence>
<dbReference type="Pfam" id="PF01562">
    <property type="entry name" value="Pep_M12B_propep"/>
    <property type="match status" value="1"/>
</dbReference>
<dbReference type="AlphaFoldDB" id="A0ABD1JQ82"/>
<keyword evidence="4" id="KW-1185">Reference proteome</keyword>